<protein>
    <submittedName>
        <fullName evidence="1">DUF488 domain-containing protein</fullName>
    </submittedName>
</protein>
<sequence>MVAQFATVGHSNRSLDEFLQILREAQVGVLIDVRSFPRSRTNPAFNIERLPGDLAQVQIGYRHCPVLGGRRKKQSSIDDALNAHWRVQSFHNYADYALGDEFAAAFDELVHLGRDQRLALMCSEAVWWRCHRRIITDYLLLNGHAVDHLMASGRIDPAVPTPGAQRTAQNKVIYPAAGV</sequence>
<dbReference type="Proteomes" id="UP001155220">
    <property type="component" value="Unassembled WGS sequence"/>
</dbReference>
<evidence type="ECO:0000313" key="1">
    <source>
        <dbReference type="EMBL" id="MCP3055782.1"/>
    </source>
</evidence>
<reference evidence="1" key="1">
    <citation type="submission" date="2022-03" db="EMBL/GenBank/DDBJ databases">
        <title>Aurantimonas Liuensis sp. Nov., isolated from the hadal seawater of the Mariana Trench.</title>
        <authorList>
            <person name="Liu R."/>
        </authorList>
    </citation>
    <scope>NUCLEOTIDE SEQUENCE</scope>
    <source>
        <strain evidence="1">LRZ36</strain>
    </source>
</reference>
<dbReference type="PANTHER" id="PTHR39337:SF1">
    <property type="entry name" value="BLR5642 PROTEIN"/>
    <property type="match status" value="1"/>
</dbReference>
<dbReference type="EMBL" id="JALHBS010000069">
    <property type="protein sequence ID" value="MCP3055782.1"/>
    <property type="molecule type" value="Genomic_DNA"/>
</dbReference>
<comment type="caution">
    <text evidence="1">The sequence shown here is derived from an EMBL/GenBank/DDBJ whole genome shotgun (WGS) entry which is preliminary data.</text>
</comment>
<dbReference type="PIRSF" id="PIRSF024492">
    <property type="entry name" value="UCP024492"/>
    <property type="match status" value="1"/>
</dbReference>
<dbReference type="AlphaFoldDB" id="A0A9X2KIN4"/>
<dbReference type="Pfam" id="PF04343">
    <property type="entry name" value="DUF488"/>
    <property type="match status" value="1"/>
</dbReference>
<dbReference type="PANTHER" id="PTHR39337">
    <property type="entry name" value="BLR5642 PROTEIN"/>
    <property type="match status" value="1"/>
</dbReference>
<accession>A0A9X2KIN4</accession>
<keyword evidence="2" id="KW-1185">Reference proteome</keyword>
<dbReference type="RefSeq" id="WP_253964622.1">
    <property type="nucleotide sequence ID" value="NZ_JALHBS010000069.1"/>
</dbReference>
<proteinExistence type="predicted"/>
<evidence type="ECO:0000313" key="2">
    <source>
        <dbReference type="Proteomes" id="UP001155220"/>
    </source>
</evidence>
<dbReference type="InterPro" id="IPR007438">
    <property type="entry name" value="DUF488"/>
</dbReference>
<gene>
    <name evidence="1" type="ORF">MJ956_11600</name>
</gene>
<organism evidence="1 2">
    <name type="scientific">Aurantimonas marianensis</name>
    <dbReference type="NCBI Taxonomy" id="2920428"/>
    <lineage>
        <taxon>Bacteria</taxon>
        <taxon>Pseudomonadati</taxon>
        <taxon>Pseudomonadota</taxon>
        <taxon>Alphaproteobacteria</taxon>
        <taxon>Hyphomicrobiales</taxon>
        <taxon>Aurantimonadaceae</taxon>
        <taxon>Aurantimonas</taxon>
    </lineage>
</organism>
<dbReference type="InterPro" id="IPR014519">
    <property type="entry name" value="UCP024492"/>
</dbReference>
<name>A0A9X2KIN4_9HYPH</name>